<evidence type="ECO:0000313" key="4">
    <source>
        <dbReference type="Proteomes" id="UP001499984"/>
    </source>
</evidence>
<organism evidence="3 4">
    <name type="scientific">Streptomyces shaanxiensis</name>
    <dbReference type="NCBI Taxonomy" id="653357"/>
    <lineage>
        <taxon>Bacteria</taxon>
        <taxon>Bacillati</taxon>
        <taxon>Actinomycetota</taxon>
        <taxon>Actinomycetes</taxon>
        <taxon>Kitasatosporales</taxon>
        <taxon>Streptomycetaceae</taxon>
        <taxon>Streptomyces</taxon>
    </lineage>
</organism>
<proteinExistence type="predicted"/>
<dbReference type="EMBL" id="BAAAZY010000036">
    <property type="protein sequence ID" value="GAA4089041.1"/>
    <property type="molecule type" value="Genomic_DNA"/>
</dbReference>
<evidence type="ECO:0000259" key="2">
    <source>
        <dbReference type="Pfam" id="PF10022"/>
    </source>
</evidence>
<comment type="caution">
    <text evidence="3">The sequence shown here is derived from an EMBL/GenBank/DDBJ whole genome shotgun (WGS) entry which is preliminary data.</text>
</comment>
<sequence length="263" mass="28085">MHQGRSLTYRFAAAAPLWAGALADATPLPAGRTRRLASGTLKHFAERGAPDERGLLTLGWYRPFLPVTQRYSGPASPYWASKAFLGLLLPEDHPVWTAPEEPAPVDVQDVTMALPAPGWLLHSTAADGIVRLVNHGSDRLPPPPATDVDSPHYARLAYSSATAPQTPGPDNQLARIAAEGTPSRRGRIRPLGAAGRRAASRYGDGIETVSVVHGPWEVRVHRIDSDLQADTVVREGVGPSPTTPRGPRSVPGRAGRWPAGPTD</sequence>
<evidence type="ECO:0000256" key="1">
    <source>
        <dbReference type="SAM" id="MobiDB-lite"/>
    </source>
</evidence>
<dbReference type="InterPro" id="IPR016624">
    <property type="entry name" value="UCP014753"/>
</dbReference>
<dbReference type="Proteomes" id="UP001499984">
    <property type="component" value="Unassembled WGS sequence"/>
</dbReference>
<accession>A0ABP7WHS6</accession>
<reference evidence="4" key="1">
    <citation type="journal article" date="2019" name="Int. J. Syst. Evol. Microbiol.">
        <title>The Global Catalogue of Microorganisms (GCM) 10K type strain sequencing project: providing services to taxonomists for standard genome sequencing and annotation.</title>
        <authorList>
            <consortium name="The Broad Institute Genomics Platform"/>
            <consortium name="The Broad Institute Genome Sequencing Center for Infectious Disease"/>
            <person name="Wu L."/>
            <person name="Ma J."/>
        </authorList>
    </citation>
    <scope>NUCLEOTIDE SEQUENCE [LARGE SCALE GENOMIC DNA]</scope>
    <source>
        <strain evidence="4">JCM 16925</strain>
    </source>
</reference>
<evidence type="ECO:0000313" key="3">
    <source>
        <dbReference type="EMBL" id="GAA4089041.1"/>
    </source>
</evidence>
<dbReference type="InterPro" id="IPR049349">
    <property type="entry name" value="DUF2264_N"/>
</dbReference>
<dbReference type="PANTHER" id="PTHR35339:SF4">
    <property type="entry name" value="LINALOOL DEHYDRATASE_ISOMERASE DOMAIN-CONTAINING PROTEIN"/>
    <property type="match status" value="1"/>
</dbReference>
<dbReference type="PANTHER" id="PTHR35339">
    <property type="entry name" value="LINALOOL DEHYDRATASE_ISOMERASE DOMAIN-CONTAINING PROTEIN"/>
    <property type="match status" value="1"/>
</dbReference>
<dbReference type="Pfam" id="PF10022">
    <property type="entry name" value="DUF2264"/>
    <property type="match status" value="1"/>
</dbReference>
<protein>
    <recommendedName>
        <fullName evidence="2">DUF2264 domain-containing protein</fullName>
    </recommendedName>
</protein>
<gene>
    <name evidence="3" type="ORF">GCM10022233_85390</name>
</gene>
<dbReference type="PIRSF" id="PIRSF014753">
    <property type="entry name" value="UCP014753"/>
    <property type="match status" value="1"/>
</dbReference>
<feature type="region of interest" description="Disordered" evidence="1">
    <location>
        <begin position="230"/>
        <end position="263"/>
    </location>
</feature>
<feature type="domain" description="DUF2264" evidence="2">
    <location>
        <begin position="2"/>
        <end position="102"/>
    </location>
</feature>
<keyword evidence="4" id="KW-1185">Reference proteome</keyword>
<name>A0ABP7WHS6_9ACTN</name>